<keyword evidence="1" id="KW-0812">Transmembrane</keyword>
<feature type="transmembrane region" description="Helical" evidence="1">
    <location>
        <begin position="6"/>
        <end position="26"/>
    </location>
</feature>
<dbReference type="InterPro" id="IPR011726">
    <property type="entry name" value="KdpF"/>
</dbReference>
<sequence length="29" mass="3023">MNLFYVIGAVAAVGLLAYLAVALLNAEEL</sequence>
<gene>
    <name evidence="2" type="ORF">FHS03_003641</name>
</gene>
<keyword evidence="1" id="KW-1133">Transmembrane helix</keyword>
<name>A0A7W5FV93_9BURK</name>
<dbReference type="GO" id="GO:0008556">
    <property type="term" value="F:P-type potassium transmembrane transporter activity"/>
    <property type="evidence" value="ECO:0007669"/>
    <property type="project" value="InterPro"/>
</dbReference>
<dbReference type="Proteomes" id="UP000541535">
    <property type="component" value="Unassembled WGS sequence"/>
</dbReference>
<evidence type="ECO:0000313" key="3">
    <source>
        <dbReference type="Proteomes" id="UP000541535"/>
    </source>
</evidence>
<dbReference type="GO" id="GO:0005886">
    <property type="term" value="C:plasma membrane"/>
    <property type="evidence" value="ECO:0007669"/>
    <property type="project" value="InterPro"/>
</dbReference>
<evidence type="ECO:0000313" key="2">
    <source>
        <dbReference type="EMBL" id="MBB3120574.1"/>
    </source>
</evidence>
<proteinExistence type="predicted"/>
<keyword evidence="1" id="KW-0472">Membrane</keyword>
<dbReference type="RefSeq" id="WP_050411523.1">
    <property type="nucleotide sequence ID" value="NZ_JACHXD010000010.1"/>
</dbReference>
<evidence type="ECO:0000256" key="1">
    <source>
        <dbReference type="SAM" id="Phobius"/>
    </source>
</evidence>
<organism evidence="2 3">
    <name type="scientific">Pseudoduganella violacea</name>
    <dbReference type="NCBI Taxonomy" id="1715466"/>
    <lineage>
        <taxon>Bacteria</taxon>
        <taxon>Pseudomonadati</taxon>
        <taxon>Pseudomonadota</taxon>
        <taxon>Betaproteobacteria</taxon>
        <taxon>Burkholderiales</taxon>
        <taxon>Oxalobacteraceae</taxon>
        <taxon>Telluria group</taxon>
        <taxon>Pseudoduganella</taxon>
    </lineage>
</organism>
<comment type="caution">
    <text evidence="2">The sequence shown here is derived from an EMBL/GenBank/DDBJ whole genome shotgun (WGS) entry which is preliminary data.</text>
</comment>
<reference evidence="2 3" key="1">
    <citation type="submission" date="2020-08" db="EMBL/GenBank/DDBJ databases">
        <title>Genomic Encyclopedia of Type Strains, Phase III (KMG-III): the genomes of soil and plant-associated and newly described type strains.</title>
        <authorList>
            <person name="Whitman W."/>
        </authorList>
    </citation>
    <scope>NUCLEOTIDE SEQUENCE [LARGE SCALE GENOMIC DNA]</scope>
    <source>
        <strain evidence="2 3">CECT 8897</strain>
    </source>
</reference>
<dbReference type="AlphaFoldDB" id="A0A7W5FV93"/>
<protein>
    <submittedName>
        <fullName evidence="2">K+-transporting ATPase KdpF subunit</fullName>
    </submittedName>
</protein>
<keyword evidence="3" id="KW-1185">Reference proteome</keyword>
<accession>A0A7W5FV93</accession>
<dbReference type="EMBL" id="JACHXD010000010">
    <property type="protein sequence ID" value="MBB3120574.1"/>
    <property type="molecule type" value="Genomic_DNA"/>
</dbReference>
<dbReference type="Pfam" id="PF09604">
    <property type="entry name" value="Potass_KdpF"/>
    <property type="match status" value="1"/>
</dbReference>